<evidence type="ECO:0000313" key="3">
    <source>
        <dbReference type="Proteomes" id="UP001164743"/>
    </source>
</evidence>
<keyword evidence="3" id="KW-1185">Reference proteome</keyword>
<dbReference type="EMBL" id="CP110426">
    <property type="protein sequence ID" value="WAQ85539.1"/>
    <property type="molecule type" value="Genomic_DNA"/>
</dbReference>
<protein>
    <submittedName>
        <fullName evidence="2">Uncharacterized protein</fullName>
    </submittedName>
</protein>
<name>A0ABY7CLJ9_9BASI</name>
<feature type="compositionally biased region" description="Basic and acidic residues" evidence="1">
    <location>
        <begin position="29"/>
        <end position="46"/>
    </location>
</feature>
<dbReference type="RefSeq" id="XP_053021094.1">
    <property type="nucleotide sequence ID" value="XM_053169843.1"/>
</dbReference>
<evidence type="ECO:0000256" key="1">
    <source>
        <dbReference type="SAM" id="MobiDB-lite"/>
    </source>
</evidence>
<feature type="region of interest" description="Disordered" evidence="1">
    <location>
        <begin position="18"/>
        <end position="46"/>
    </location>
</feature>
<dbReference type="GeneID" id="77810738"/>
<dbReference type="Proteomes" id="UP001164743">
    <property type="component" value="Chromosome 6A"/>
</dbReference>
<reference evidence="2" key="1">
    <citation type="submission" date="2022-10" db="EMBL/GenBank/DDBJ databases">
        <title>Puccinia triticina Genome sequencing and assembly.</title>
        <authorList>
            <person name="Li C."/>
        </authorList>
    </citation>
    <scope>NUCLEOTIDE SEQUENCE</scope>
    <source>
        <strain evidence="2">Pt15</strain>
    </source>
</reference>
<proteinExistence type="predicted"/>
<accession>A0ABY7CLJ9</accession>
<evidence type="ECO:0000313" key="2">
    <source>
        <dbReference type="EMBL" id="WAQ85539.1"/>
    </source>
</evidence>
<gene>
    <name evidence="2" type="ORF">PtA15_6A167</name>
</gene>
<organism evidence="2 3">
    <name type="scientific">Puccinia triticina</name>
    <dbReference type="NCBI Taxonomy" id="208348"/>
    <lineage>
        <taxon>Eukaryota</taxon>
        <taxon>Fungi</taxon>
        <taxon>Dikarya</taxon>
        <taxon>Basidiomycota</taxon>
        <taxon>Pucciniomycotina</taxon>
        <taxon>Pucciniomycetes</taxon>
        <taxon>Pucciniales</taxon>
        <taxon>Pucciniaceae</taxon>
        <taxon>Puccinia</taxon>
    </lineage>
</organism>
<sequence length="272" mass="30287">MSNYCKGEDNVSSIFTLPAPIPINQTGRDVNKDDRDANEQQETKHSDLFRRAESMSVHNQEETDQCMSDPNHPMDSLIEELQNNFHLNDHFGPLAVKAVKASLSILADPFKDFVRDTARHFIVRTDLEAYTATANKHSDTLTKSLPKLTKDVADQKSDDFKAKFFPEGHAGNDATGKSPYGQALGSLVKYVQQQLRDLMLNNQKIKPNGPVPEIDDLIRMLVIAKDKALFSGGKEFKKIEEADIIMPTMQEVEDAMPRSIPAESSGPNVSDA</sequence>